<evidence type="ECO:0000256" key="2">
    <source>
        <dbReference type="SAM" id="Phobius"/>
    </source>
</evidence>
<keyword evidence="4" id="KW-1185">Reference proteome</keyword>
<feature type="transmembrane region" description="Helical" evidence="2">
    <location>
        <begin position="158"/>
        <end position="176"/>
    </location>
</feature>
<evidence type="ECO:0000313" key="4">
    <source>
        <dbReference type="Proteomes" id="UP000230233"/>
    </source>
</evidence>
<feature type="transmembrane region" description="Helical" evidence="2">
    <location>
        <begin position="123"/>
        <end position="146"/>
    </location>
</feature>
<evidence type="ECO:0000313" key="3">
    <source>
        <dbReference type="EMBL" id="PIC28497.1"/>
    </source>
</evidence>
<name>A0A2G5TMJ0_9PELO</name>
<evidence type="ECO:0000256" key="1">
    <source>
        <dbReference type="SAM" id="MobiDB-lite"/>
    </source>
</evidence>
<proteinExistence type="predicted"/>
<reference evidence="4" key="1">
    <citation type="submission" date="2017-10" db="EMBL/GenBank/DDBJ databases">
        <title>Rapid genome shrinkage in a self-fertile nematode reveals novel sperm competition proteins.</title>
        <authorList>
            <person name="Yin D."/>
            <person name="Schwarz E.M."/>
            <person name="Thomas C.G."/>
            <person name="Felde R.L."/>
            <person name="Korf I.F."/>
            <person name="Cutter A.D."/>
            <person name="Schartner C.M."/>
            <person name="Ralston E.J."/>
            <person name="Meyer B.J."/>
            <person name="Haag E.S."/>
        </authorList>
    </citation>
    <scope>NUCLEOTIDE SEQUENCE [LARGE SCALE GENOMIC DNA]</scope>
    <source>
        <strain evidence="4">JU1422</strain>
    </source>
</reference>
<feature type="transmembrane region" description="Helical" evidence="2">
    <location>
        <begin position="203"/>
        <end position="228"/>
    </location>
</feature>
<feature type="transmembrane region" description="Helical" evidence="2">
    <location>
        <begin position="396"/>
        <end position="417"/>
    </location>
</feature>
<evidence type="ECO:0008006" key="5">
    <source>
        <dbReference type="Google" id="ProtNLM"/>
    </source>
</evidence>
<gene>
    <name evidence="3" type="primary">Cni-str-38</name>
    <name evidence="3" type="synonym">Cnig_chr_V.g20386</name>
    <name evidence="3" type="ORF">B9Z55_020386</name>
</gene>
<dbReference type="EMBL" id="PDUG01000005">
    <property type="protein sequence ID" value="PIC28497.1"/>
    <property type="molecule type" value="Genomic_DNA"/>
</dbReference>
<accession>A0A2G5TMJ0</accession>
<comment type="caution">
    <text evidence="3">The sequence shown here is derived from an EMBL/GenBank/DDBJ whole genome shotgun (WGS) entry which is preliminary data.</text>
</comment>
<feature type="transmembrane region" description="Helical" evidence="2">
    <location>
        <begin position="315"/>
        <end position="339"/>
    </location>
</feature>
<keyword evidence="2" id="KW-1133">Transmembrane helix</keyword>
<organism evidence="3 4">
    <name type="scientific">Caenorhabditis nigoni</name>
    <dbReference type="NCBI Taxonomy" id="1611254"/>
    <lineage>
        <taxon>Eukaryota</taxon>
        <taxon>Metazoa</taxon>
        <taxon>Ecdysozoa</taxon>
        <taxon>Nematoda</taxon>
        <taxon>Chromadorea</taxon>
        <taxon>Rhabditida</taxon>
        <taxon>Rhabditina</taxon>
        <taxon>Rhabditomorpha</taxon>
        <taxon>Rhabditoidea</taxon>
        <taxon>Rhabditidae</taxon>
        <taxon>Peloderinae</taxon>
        <taxon>Caenorhabditis</taxon>
    </lineage>
</organism>
<dbReference type="OrthoDB" id="5815569at2759"/>
<feature type="region of interest" description="Disordered" evidence="1">
    <location>
        <begin position="1"/>
        <end position="36"/>
    </location>
</feature>
<dbReference type="InterPro" id="IPR019428">
    <property type="entry name" value="7TM_GPCR_serpentine_rcpt_Str"/>
</dbReference>
<dbReference type="SUPFAM" id="SSF81321">
    <property type="entry name" value="Family A G protein-coupled receptor-like"/>
    <property type="match status" value="1"/>
</dbReference>
<sequence>MGGVPRNKTDLQSYQSDFTKFSPQNHNSKKTNQKVSSCLQKKTTESVTSLSEHHQWRGFYKHQKEPTPQYGANHRLGKGTGGKMWIRSFQHQNYQGSRELLRLKTSCLSASFAFAMIELHEISYMFTKCGFVAAFVVNLFLIFLTAFHVQRIFSTYKYMVIVFASMGIIFSGWEIVARPFAHNYNKGFLYFSLSDAFDHSQDFLQFAIVAYGSFYLVILAFIVVQFIYRYVTIFKPTLIKKFTGKGVFVWMIYPLLAGAAFGGPLYCFGLVDSYSDEYLKNEILEKYGLAIKDLPRFAIVTYDSEGNLRWRNCCYLLTSITVMGSQYMIILFCGLRMHFTMKKELKTFSVPNRRLQKQFFTALVIQTLAPTALFVVPAAPILLGPLLDIQMSIRTGMIYVLLNLYPPIDSIAFMWIVKEYRIIIGELCGYLKSSKPSAQASRFSFSYIT</sequence>
<keyword evidence="2" id="KW-0472">Membrane</keyword>
<feature type="transmembrane region" description="Helical" evidence="2">
    <location>
        <begin position="359"/>
        <end position="384"/>
    </location>
</feature>
<feature type="transmembrane region" description="Helical" evidence="2">
    <location>
        <begin position="248"/>
        <end position="271"/>
    </location>
</feature>
<dbReference type="PANTHER" id="PTHR46000">
    <property type="entry name" value="SEVEN TM RECEPTOR-RELATED"/>
    <property type="match status" value="1"/>
</dbReference>
<keyword evidence="2" id="KW-0812">Transmembrane</keyword>
<dbReference type="Proteomes" id="UP000230233">
    <property type="component" value="Chromosome V"/>
</dbReference>
<dbReference type="PANTHER" id="PTHR46000:SF1">
    <property type="entry name" value="SEVEN TM RECEPTOR"/>
    <property type="match status" value="1"/>
</dbReference>
<protein>
    <recommendedName>
        <fullName evidence="5">Seven TM Receptor</fullName>
    </recommendedName>
</protein>
<dbReference type="Pfam" id="PF10326">
    <property type="entry name" value="7TM_GPCR_Str"/>
    <property type="match status" value="1"/>
</dbReference>
<feature type="compositionally biased region" description="Polar residues" evidence="1">
    <location>
        <begin position="10"/>
        <end position="26"/>
    </location>
</feature>
<dbReference type="AlphaFoldDB" id="A0A2G5TMJ0"/>